<keyword evidence="1" id="KW-0472">Membrane</keyword>
<evidence type="ECO:0000313" key="3">
    <source>
        <dbReference type="Proteomes" id="UP001061958"/>
    </source>
</evidence>
<dbReference type="Proteomes" id="UP001061958">
    <property type="component" value="Unassembled WGS sequence"/>
</dbReference>
<feature type="transmembrane region" description="Helical" evidence="1">
    <location>
        <begin position="216"/>
        <end position="232"/>
    </location>
</feature>
<gene>
    <name evidence="2" type="ORF">GpartN1_g2767.t1</name>
</gene>
<protein>
    <submittedName>
        <fullName evidence="2">Uncharacterized protein</fullName>
    </submittedName>
</protein>
<feature type="transmembrane region" description="Helical" evidence="1">
    <location>
        <begin position="149"/>
        <end position="170"/>
    </location>
</feature>
<reference evidence="2" key="1">
    <citation type="journal article" date="2022" name="Proc. Natl. Acad. Sci. U.S.A.">
        <title>Life cycle and functional genomics of the unicellular red alga Galdieria for elucidating algal and plant evolution and industrial use.</title>
        <authorList>
            <person name="Hirooka S."/>
            <person name="Itabashi T."/>
            <person name="Ichinose T.M."/>
            <person name="Onuma R."/>
            <person name="Fujiwara T."/>
            <person name="Yamashita S."/>
            <person name="Jong L.W."/>
            <person name="Tomita R."/>
            <person name="Iwane A.H."/>
            <person name="Miyagishima S.Y."/>
        </authorList>
    </citation>
    <scope>NUCLEOTIDE SEQUENCE</scope>
    <source>
        <strain evidence="2">NBRC 102759</strain>
    </source>
</reference>
<proteinExistence type="predicted"/>
<keyword evidence="3" id="KW-1185">Reference proteome</keyword>
<organism evidence="2 3">
    <name type="scientific">Galdieria partita</name>
    <dbReference type="NCBI Taxonomy" id="83374"/>
    <lineage>
        <taxon>Eukaryota</taxon>
        <taxon>Rhodophyta</taxon>
        <taxon>Bangiophyceae</taxon>
        <taxon>Galdieriales</taxon>
        <taxon>Galdieriaceae</taxon>
        <taxon>Galdieria</taxon>
    </lineage>
</organism>
<comment type="caution">
    <text evidence="2">The sequence shown here is derived from an EMBL/GenBank/DDBJ whole genome shotgun (WGS) entry which is preliminary data.</text>
</comment>
<feature type="transmembrane region" description="Helical" evidence="1">
    <location>
        <begin position="12"/>
        <end position="32"/>
    </location>
</feature>
<keyword evidence="1" id="KW-1133">Transmembrane helix</keyword>
<dbReference type="EMBL" id="BQMJ01000020">
    <property type="protein sequence ID" value="GJQ10976.1"/>
    <property type="molecule type" value="Genomic_DNA"/>
</dbReference>
<reference evidence="2" key="2">
    <citation type="submission" date="2022-01" db="EMBL/GenBank/DDBJ databases">
        <authorList>
            <person name="Hirooka S."/>
            <person name="Miyagishima S.Y."/>
        </authorList>
    </citation>
    <scope>NUCLEOTIDE SEQUENCE</scope>
    <source>
        <strain evidence="2">NBRC 102759</strain>
    </source>
</reference>
<feature type="transmembrane region" description="Helical" evidence="1">
    <location>
        <begin position="334"/>
        <end position="356"/>
    </location>
</feature>
<feature type="transmembrane region" description="Helical" evidence="1">
    <location>
        <begin position="85"/>
        <end position="114"/>
    </location>
</feature>
<keyword evidence="1" id="KW-0812">Transmembrane</keyword>
<evidence type="ECO:0000313" key="2">
    <source>
        <dbReference type="EMBL" id="GJQ10976.1"/>
    </source>
</evidence>
<feature type="transmembrane region" description="Helical" evidence="1">
    <location>
        <begin position="177"/>
        <end position="196"/>
    </location>
</feature>
<accession>A0A9C7UPV7</accession>
<sequence length="531" mass="61995">MKSGESDSKIDYLCASLPWHLTMLILFTSLTFTKKYYSFHSRFYELWDACVFLVGGLLSSIYLSQRMQPSAIETRRKQEGEQRTFLVYFTNIFLNCFLTLLLTVSSIVLCSLLLNFSPDVVNYLSSFWWMDKLADILPMTMNSSYVEPFLWALAQLLVEHVFIYTVIRLVGRRRMSLIFSLLPLMSLIAVQCLFILTFETSRGYLAFKDKAISKTIFWVIILIFPLELRNITRKYCILFSRTISLYLVSLVVGSVVPSFPWIALLHALLIQLGAKSNELDDSLKELLDYQVHILFPCVPWFLLFVYSFTIDIYFDTKYLWKLWKQLEKKHENWAHATVVFLFLFLLKQLFISFISIGSSSKSRKTLDSHQEQITPIEMGQIREQHSDRNEEEVSTPILEAVSPRTKASIEEWTVNCSEEERFKVFEYMFNRKRDEFQRCGVVPPNIDLQSLYQQALRESPKKWNLLLDSYLLREGELSNGDDLDRSFTNDVKQVTSRFQQYRNPDVVAISSLAQAIQGTSKSEYIKRNVDP</sequence>
<dbReference type="OrthoDB" id="10367083at2759"/>
<feature type="transmembrane region" description="Helical" evidence="1">
    <location>
        <begin position="289"/>
        <end position="314"/>
    </location>
</feature>
<feature type="transmembrane region" description="Helical" evidence="1">
    <location>
        <begin position="44"/>
        <end position="64"/>
    </location>
</feature>
<feature type="transmembrane region" description="Helical" evidence="1">
    <location>
        <begin position="244"/>
        <end position="269"/>
    </location>
</feature>
<name>A0A9C7UPV7_9RHOD</name>
<dbReference type="AlphaFoldDB" id="A0A9C7UPV7"/>
<evidence type="ECO:0000256" key="1">
    <source>
        <dbReference type="SAM" id="Phobius"/>
    </source>
</evidence>